<gene>
    <name evidence="2" type="ORF">BN13_180045</name>
</gene>
<feature type="domain" description="FAD dependent oxidoreductase" evidence="1">
    <location>
        <begin position="42"/>
        <end position="404"/>
    </location>
</feature>
<dbReference type="InterPro" id="IPR036188">
    <property type="entry name" value="FAD/NAD-bd_sf"/>
</dbReference>
<sequence>MPTNCLWTQSYAARSPRADASTTDVPTKAPVGATADVPAEVDVAIVGGGFTGLWTAYYLLRSNPRLGVLVVEAEHVGFGASGRNGGWVSALFPVGASRLAGQHGIEATRDFLAALRHTVDEVGAVVSAEALPGVGFVKGGALFLARNPAQVERARGDVAAGEQWGDGTVWLPPGAARERLAATNVLGAAWNPHCARVQPRALVDGLATAVQRLGGRIVEGVRVAGASPGQVRLVDGRTVRAGHIVRATEAYTAQLTGLRRRLAPVYSLIVATEPLPAATWDAIGLARREVFSDYRNVIVYGQRTEDDRLVFGGRGAPYHFGSGVRPEFDGDEGVFASLRKALREMLPQLGDTQFTHAWGGPLGIPRDWHPSVGYDPATRVGWAGGYVGDGVAATNLAGRTLADLVSGRHTALTRLPWVGHRSPQWEPEPFRWLGVNGGLRLAALADREEALTGRPARLGGALEALTGH</sequence>
<protein>
    <recommendedName>
        <fullName evidence="1">FAD dependent oxidoreductase domain-containing protein</fullName>
    </recommendedName>
</protein>
<comment type="caution">
    <text evidence="2">The sequence shown here is derived from an EMBL/GenBank/DDBJ whole genome shotgun (WGS) entry which is preliminary data.</text>
</comment>
<dbReference type="Pfam" id="PF01266">
    <property type="entry name" value="DAO"/>
    <property type="match status" value="1"/>
</dbReference>
<dbReference type="Proteomes" id="UP000035720">
    <property type="component" value="Unassembled WGS sequence"/>
</dbReference>
<dbReference type="RefSeq" id="WP_235433940.1">
    <property type="nucleotide sequence ID" value="NZ_HF571038.1"/>
</dbReference>
<dbReference type="Gene3D" id="3.30.9.10">
    <property type="entry name" value="D-Amino Acid Oxidase, subunit A, domain 2"/>
    <property type="match status" value="1"/>
</dbReference>
<name>A0A077MCE0_9MICO</name>
<reference evidence="2 3" key="1">
    <citation type="journal article" date="2013" name="ISME J.">
        <title>A metabolic model for members of the genus Tetrasphaera involved in enhanced biological phosphorus removal.</title>
        <authorList>
            <person name="Kristiansen R."/>
            <person name="Nguyen H.T.T."/>
            <person name="Saunders A.M."/>
            <person name="Nielsen J.L."/>
            <person name="Wimmer R."/>
            <person name="Le V.Q."/>
            <person name="McIlroy S.J."/>
            <person name="Petrovski S."/>
            <person name="Seviour R.J."/>
            <person name="Calteau A."/>
            <person name="Nielsen K.L."/>
            <person name="Nielsen P.H."/>
        </authorList>
    </citation>
    <scope>NUCLEOTIDE SEQUENCE [LARGE SCALE GENOMIC DNA]</scope>
    <source>
        <strain evidence="2 3">Ben 74</strain>
    </source>
</reference>
<dbReference type="EMBL" id="CAJC01000090">
    <property type="protein sequence ID" value="CCI52522.1"/>
    <property type="molecule type" value="Genomic_DNA"/>
</dbReference>
<evidence type="ECO:0000313" key="2">
    <source>
        <dbReference type="EMBL" id="CCI52522.1"/>
    </source>
</evidence>
<dbReference type="SUPFAM" id="SSF51905">
    <property type="entry name" value="FAD/NAD(P)-binding domain"/>
    <property type="match status" value="1"/>
</dbReference>
<organism evidence="2 3">
    <name type="scientific">Nostocoides jenkinsii Ben 74</name>
    <dbReference type="NCBI Taxonomy" id="1193518"/>
    <lineage>
        <taxon>Bacteria</taxon>
        <taxon>Bacillati</taxon>
        <taxon>Actinomycetota</taxon>
        <taxon>Actinomycetes</taxon>
        <taxon>Micrococcales</taxon>
        <taxon>Intrasporangiaceae</taxon>
        <taxon>Nostocoides</taxon>
    </lineage>
</organism>
<evidence type="ECO:0000259" key="1">
    <source>
        <dbReference type="Pfam" id="PF01266"/>
    </source>
</evidence>
<dbReference type="InterPro" id="IPR006076">
    <property type="entry name" value="FAD-dep_OxRdtase"/>
</dbReference>
<dbReference type="PANTHER" id="PTHR13847:SF285">
    <property type="entry name" value="FAD DEPENDENT OXIDOREDUCTASE DOMAIN-CONTAINING PROTEIN"/>
    <property type="match status" value="1"/>
</dbReference>
<dbReference type="STRING" id="1193518.BN13_180045"/>
<accession>A0A077MCE0</accession>
<dbReference type="Gene3D" id="3.50.50.60">
    <property type="entry name" value="FAD/NAD(P)-binding domain"/>
    <property type="match status" value="1"/>
</dbReference>
<proteinExistence type="predicted"/>
<dbReference type="PANTHER" id="PTHR13847">
    <property type="entry name" value="SARCOSINE DEHYDROGENASE-RELATED"/>
    <property type="match status" value="1"/>
</dbReference>
<dbReference type="AlphaFoldDB" id="A0A077MCE0"/>
<keyword evidence="3" id="KW-1185">Reference proteome</keyword>
<evidence type="ECO:0000313" key="3">
    <source>
        <dbReference type="Proteomes" id="UP000035720"/>
    </source>
</evidence>
<dbReference type="GO" id="GO:0005737">
    <property type="term" value="C:cytoplasm"/>
    <property type="evidence" value="ECO:0007669"/>
    <property type="project" value="TreeGrafter"/>
</dbReference>